<evidence type="ECO:0000313" key="6">
    <source>
        <dbReference type="Proteomes" id="UP000471409"/>
    </source>
</evidence>
<proteinExistence type="predicted"/>
<dbReference type="GO" id="GO:0003910">
    <property type="term" value="F:DNA ligase (ATP) activity"/>
    <property type="evidence" value="ECO:0007669"/>
    <property type="project" value="UniProtKB-EC"/>
</dbReference>
<organism evidence="5 6">
    <name type="scientific">Rhizobium leguminosarum</name>
    <dbReference type="NCBI Taxonomy" id="384"/>
    <lineage>
        <taxon>Bacteria</taxon>
        <taxon>Pseudomonadati</taxon>
        <taxon>Pseudomonadota</taxon>
        <taxon>Alphaproteobacteria</taxon>
        <taxon>Hyphomicrobiales</taxon>
        <taxon>Rhizobiaceae</taxon>
        <taxon>Rhizobium/Agrobacterium group</taxon>
        <taxon>Rhizobium</taxon>
    </lineage>
</organism>
<feature type="domain" description="DNA ligase ATP-dependent C-terminal" evidence="3">
    <location>
        <begin position="3"/>
        <end position="69"/>
    </location>
</feature>
<evidence type="ECO:0000313" key="5">
    <source>
        <dbReference type="EMBL" id="NEK55297.1"/>
    </source>
</evidence>
<dbReference type="Gene3D" id="3.90.920.10">
    <property type="entry name" value="DNA primase, PRIM domain"/>
    <property type="match status" value="1"/>
</dbReference>
<accession>A0A6P0DSI1</accession>
<dbReference type="EMBL" id="WXXP01000400">
    <property type="protein sequence ID" value="NEK55297.1"/>
    <property type="molecule type" value="Genomic_DNA"/>
</dbReference>
<dbReference type="Pfam" id="PF21686">
    <property type="entry name" value="LigD_Prim-Pol"/>
    <property type="match status" value="1"/>
</dbReference>
<dbReference type="SUPFAM" id="SSF50249">
    <property type="entry name" value="Nucleic acid-binding proteins"/>
    <property type="match status" value="1"/>
</dbReference>
<evidence type="ECO:0000259" key="4">
    <source>
        <dbReference type="Pfam" id="PF21686"/>
    </source>
</evidence>
<dbReference type="InterPro" id="IPR052171">
    <property type="entry name" value="NHEJ_LigD"/>
</dbReference>
<dbReference type="AlphaFoldDB" id="A0A6P0DSI1"/>
<dbReference type="CDD" id="cd07971">
    <property type="entry name" value="OBF_DNA_ligase_LigD"/>
    <property type="match status" value="1"/>
</dbReference>
<comment type="caution">
    <text evidence="5">The sequence shown here is derived from an EMBL/GenBank/DDBJ whole genome shotgun (WGS) entry which is preliminary data.</text>
</comment>
<dbReference type="PANTHER" id="PTHR42705">
    <property type="entry name" value="BIFUNCTIONAL NON-HOMOLOGOUS END JOINING PROTEIN LIGD"/>
    <property type="match status" value="1"/>
</dbReference>
<feature type="non-terminal residue" evidence="5">
    <location>
        <position position="195"/>
    </location>
</feature>
<dbReference type="Proteomes" id="UP000471409">
    <property type="component" value="Unassembled WGS sequence"/>
</dbReference>
<feature type="domain" description="DNA ligase D polymerase" evidence="4">
    <location>
        <begin position="131"/>
        <end position="186"/>
    </location>
</feature>
<name>A0A6P0DSI1_RHILE</name>
<feature type="region of interest" description="Disordered" evidence="2">
    <location>
        <begin position="69"/>
        <end position="89"/>
    </location>
</feature>
<evidence type="ECO:0000256" key="1">
    <source>
        <dbReference type="ARBA" id="ARBA00012727"/>
    </source>
</evidence>
<evidence type="ECO:0000259" key="3">
    <source>
        <dbReference type="Pfam" id="PF04679"/>
    </source>
</evidence>
<evidence type="ECO:0000256" key="2">
    <source>
        <dbReference type="SAM" id="MobiDB-lite"/>
    </source>
</evidence>
<dbReference type="InterPro" id="IPR012340">
    <property type="entry name" value="NA-bd_OB-fold"/>
</dbReference>
<dbReference type="EC" id="6.5.1.1" evidence="1"/>
<feature type="non-terminal residue" evidence="5">
    <location>
        <position position="1"/>
    </location>
</feature>
<dbReference type="InterPro" id="IPR012309">
    <property type="entry name" value="DNA_ligase_ATP-dep_C"/>
</dbReference>
<feature type="compositionally biased region" description="Basic and acidic residues" evidence="2">
    <location>
        <begin position="69"/>
        <end position="84"/>
    </location>
</feature>
<dbReference type="GO" id="GO:0006281">
    <property type="term" value="P:DNA repair"/>
    <property type="evidence" value="ECO:0007669"/>
    <property type="project" value="InterPro"/>
</dbReference>
<dbReference type="Gene3D" id="2.40.50.140">
    <property type="entry name" value="Nucleic acid-binding proteins"/>
    <property type="match status" value="1"/>
</dbReference>
<gene>
    <name evidence="5" type="ORF">GUK36_39370</name>
</gene>
<dbReference type="PANTHER" id="PTHR42705:SF2">
    <property type="entry name" value="BIFUNCTIONAL NON-HOMOLOGOUS END JOINING PROTEIN LIGD"/>
    <property type="match status" value="1"/>
</dbReference>
<keyword evidence="5" id="KW-0436">Ligase</keyword>
<sequence>YGANKVEALLPKLRALETTKSPFTGNGAPKKEPEVTWLKPELVAEIEFAGWTADGIVRQAAFKGLREDKPAREVRAERPAKSARTDLPQPAAEVKARAVRGKGAKAEVMGVLISNPDKPLWPDANDGKPVTKEELARYYEAVGSWLIEHIKGRPCSIIRTPDGIGGEQFFQRHAMPGTSNLLELVKVFGDKKPYL</sequence>
<dbReference type="Pfam" id="PF04679">
    <property type="entry name" value="DNA_ligase_A_C"/>
    <property type="match status" value="1"/>
</dbReference>
<reference evidence="5 6" key="1">
    <citation type="submission" date="2020-01" db="EMBL/GenBank/DDBJ databases">
        <title>Rhizobium genotypes associated with high levels of biological nitrogen fixation by grain legumes in a temperate-maritime cropping system.</title>
        <authorList>
            <person name="Maluk M."/>
            <person name="Francesc Ferrando Molina F."/>
            <person name="Lopez Del Egido L."/>
            <person name="Lafos M."/>
            <person name="Langarica-Fuentes A."/>
            <person name="Gebre Yohannes G."/>
            <person name="Young M.W."/>
            <person name="Martin P."/>
            <person name="Gantlett R."/>
            <person name="Kenicer G."/>
            <person name="Hawes C."/>
            <person name="Begg G.S."/>
            <person name="Quilliam R.S."/>
            <person name="Squire G.R."/>
            <person name="Poole P.S."/>
            <person name="Young P.W."/>
            <person name="Iannetta P.M."/>
            <person name="James E.K."/>
        </authorList>
    </citation>
    <scope>NUCLEOTIDE SEQUENCE [LARGE SCALE GENOMIC DNA]</scope>
    <source>
        <strain evidence="5 6">JHI944</strain>
    </source>
</reference>
<protein>
    <recommendedName>
        <fullName evidence="1">DNA ligase (ATP)</fullName>
        <ecNumber evidence="1">6.5.1.1</ecNumber>
    </recommendedName>
</protein>
<dbReference type="InterPro" id="IPR014145">
    <property type="entry name" value="LigD_pol_dom"/>
</dbReference>
<dbReference type="GO" id="GO:0006310">
    <property type="term" value="P:DNA recombination"/>
    <property type="evidence" value="ECO:0007669"/>
    <property type="project" value="InterPro"/>
</dbReference>